<feature type="transmembrane region" description="Helical" evidence="4">
    <location>
        <begin position="145"/>
        <end position="167"/>
    </location>
</feature>
<dbReference type="InterPro" id="IPR000792">
    <property type="entry name" value="Tscrpt_reg_LuxR_C"/>
</dbReference>
<dbReference type="Proteomes" id="UP000236488">
    <property type="component" value="Unassembled WGS sequence"/>
</dbReference>
<keyword evidence="3" id="KW-0804">Transcription</keyword>
<evidence type="ECO:0000259" key="5">
    <source>
        <dbReference type="PROSITE" id="PS50043"/>
    </source>
</evidence>
<dbReference type="EMBL" id="PPEL01000052">
    <property type="protein sequence ID" value="PNV65029.1"/>
    <property type="molecule type" value="Genomic_DNA"/>
</dbReference>
<accession>A0A2K2U432</accession>
<feature type="transmembrane region" description="Helical" evidence="4">
    <location>
        <begin position="396"/>
        <end position="413"/>
    </location>
</feature>
<evidence type="ECO:0000256" key="4">
    <source>
        <dbReference type="SAM" id="Phobius"/>
    </source>
</evidence>
<feature type="transmembrane region" description="Helical" evidence="4">
    <location>
        <begin position="114"/>
        <end position="133"/>
    </location>
</feature>
<proteinExistence type="predicted"/>
<dbReference type="InterPro" id="IPR036388">
    <property type="entry name" value="WH-like_DNA-bd_sf"/>
</dbReference>
<feature type="transmembrane region" description="Helical" evidence="4">
    <location>
        <begin position="179"/>
        <end position="204"/>
    </location>
</feature>
<keyword evidence="1" id="KW-0805">Transcription regulation</keyword>
<feature type="transmembrane region" description="Helical" evidence="4">
    <location>
        <begin position="82"/>
        <end position="102"/>
    </location>
</feature>
<evidence type="ECO:0000256" key="3">
    <source>
        <dbReference type="ARBA" id="ARBA00023163"/>
    </source>
</evidence>
<feature type="transmembrane region" description="Helical" evidence="4">
    <location>
        <begin position="307"/>
        <end position="331"/>
    </location>
</feature>
<dbReference type="CDD" id="cd06170">
    <property type="entry name" value="LuxR_C_like"/>
    <property type="match status" value="1"/>
</dbReference>
<dbReference type="PRINTS" id="PR00038">
    <property type="entry name" value="HTHLUXR"/>
</dbReference>
<keyword evidence="4" id="KW-0812">Transmembrane</keyword>
<dbReference type="InterPro" id="IPR016032">
    <property type="entry name" value="Sig_transdc_resp-reg_C-effctor"/>
</dbReference>
<protein>
    <recommendedName>
        <fullName evidence="5">HTH luxR-type domain-containing protein</fullName>
    </recommendedName>
</protein>
<keyword evidence="4" id="KW-1133">Transmembrane helix</keyword>
<evidence type="ECO:0000313" key="6">
    <source>
        <dbReference type="EMBL" id="PNV65029.1"/>
    </source>
</evidence>
<feature type="transmembrane region" description="Helical" evidence="4">
    <location>
        <begin position="363"/>
        <end position="384"/>
    </location>
</feature>
<feature type="transmembrane region" description="Helical" evidence="4">
    <location>
        <begin position="337"/>
        <end position="356"/>
    </location>
</feature>
<feature type="transmembrane region" description="Helical" evidence="4">
    <location>
        <begin position="40"/>
        <end position="62"/>
    </location>
</feature>
<dbReference type="PROSITE" id="PS50043">
    <property type="entry name" value="HTH_LUXR_2"/>
    <property type="match status" value="1"/>
</dbReference>
<name>A0A2K2U432_9ACTN</name>
<dbReference type="SMART" id="SM00421">
    <property type="entry name" value="HTH_LUXR"/>
    <property type="match status" value="1"/>
</dbReference>
<dbReference type="AlphaFoldDB" id="A0A2K2U432"/>
<gene>
    <name evidence="6" type="ORF">C2L80_08770</name>
</gene>
<dbReference type="PANTHER" id="PTHR44688:SF16">
    <property type="entry name" value="DNA-BINDING TRANSCRIPTIONAL ACTIVATOR DEVR_DOSR"/>
    <property type="match status" value="1"/>
</dbReference>
<dbReference type="PANTHER" id="PTHR44688">
    <property type="entry name" value="DNA-BINDING TRANSCRIPTIONAL ACTIVATOR DEVR_DOSR"/>
    <property type="match status" value="1"/>
</dbReference>
<sequence>MNGFFHTLRSHGFDRKLVHSLATMATGGVMERRRMDTKRLRTWATVPNVVLCCMLALFWMFLWVTFQSPTNLPLEPYPGAPIVPARFVSLLSMAVGGIALLVRARTAAGKPARMARMALYGACVVASVLLVALDVLDGEYDGDFVGTPFFAACVLWGAVGALVYTEFGRLFSALGTARFRFCVACCIISVVCSLPLHLAAWYLHGEFRETVVLLFIVTFCPVLDYLRRAFALKEPASDRQTRIPVKFVLTLLVLGLALGMMQGLFTAFTAAIPGKSDLNPLSSLGFVVASMLCFAAVFVARMDFNRLIYQVGFPFMALGFLVVAVGGSSFFGYLFSLAGYQFTELCLWVLCIYLAVQIRGVGRWVFALLCCVTSFAQALGLGLVDGVDLVELQREVCVVVGATLLAFGLYSVTSKNPYESWGIMRPGESDEANVLEQACELIAVEEFFTPREKDVFLLLAQGHNRMAVSQRLVVSENTVKTHMSNIYQKLGVHTQQELIDAVEARCKELRERGTKLEF</sequence>
<evidence type="ECO:0000256" key="2">
    <source>
        <dbReference type="ARBA" id="ARBA00023125"/>
    </source>
</evidence>
<reference evidence="6 7" key="1">
    <citation type="journal article" date="2018" name="Int. J. Syst. Evol. Microbiol.">
        <title>Rubneribacter badeniensis gen. nov., sp. nov. and Enteroscipio rubneri gen. nov., sp. nov., new members of the Eggerthellaceae isolated from human faeces.</title>
        <authorList>
            <person name="Danylec N."/>
            <person name="Gobl A."/>
            <person name="Stoll D.A."/>
            <person name="Hetzer B."/>
            <person name="Kulling S.E."/>
            <person name="Huch M."/>
        </authorList>
    </citation>
    <scope>NUCLEOTIDE SEQUENCE [LARGE SCALE GENOMIC DNA]</scope>
    <source>
        <strain evidence="6 7">ResAG-85</strain>
    </source>
</reference>
<feature type="transmembrane region" description="Helical" evidence="4">
    <location>
        <begin position="278"/>
        <end position="300"/>
    </location>
</feature>
<comment type="caution">
    <text evidence="6">The sequence shown here is derived from an EMBL/GenBank/DDBJ whole genome shotgun (WGS) entry which is preliminary data.</text>
</comment>
<feature type="transmembrane region" description="Helical" evidence="4">
    <location>
        <begin position="247"/>
        <end position="272"/>
    </location>
</feature>
<evidence type="ECO:0000256" key="1">
    <source>
        <dbReference type="ARBA" id="ARBA00023015"/>
    </source>
</evidence>
<keyword evidence="2" id="KW-0238">DNA-binding</keyword>
<keyword evidence="7" id="KW-1185">Reference proteome</keyword>
<evidence type="ECO:0000313" key="7">
    <source>
        <dbReference type="Proteomes" id="UP000236488"/>
    </source>
</evidence>
<dbReference type="SUPFAM" id="SSF46894">
    <property type="entry name" value="C-terminal effector domain of the bipartite response regulators"/>
    <property type="match status" value="1"/>
</dbReference>
<feature type="domain" description="HTH luxR-type" evidence="5">
    <location>
        <begin position="441"/>
        <end position="506"/>
    </location>
</feature>
<feature type="transmembrane region" description="Helical" evidence="4">
    <location>
        <begin position="210"/>
        <end position="226"/>
    </location>
</feature>
<dbReference type="GO" id="GO:0003677">
    <property type="term" value="F:DNA binding"/>
    <property type="evidence" value="ECO:0007669"/>
    <property type="project" value="UniProtKB-KW"/>
</dbReference>
<organism evidence="6 7">
    <name type="scientific">Rubneribacter badeniensis</name>
    <dbReference type="NCBI Taxonomy" id="2070688"/>
    <lineage>
        <taxon>Bacteria</taxon>
        <taxon>Bacillati</taxon>
        <taxon>Actinomycetota</taxon>
        <taxon>Coriobacteriia</taxon>
        <taxon>Eggerthellales</taxon>
        <taxon>Eggerthellaceae</taxon>
        <taxon>Rubneribacter</taxon>
    </lineage>
</organism>
<keyword evidence="4" id="KW-0472">Membrane</keyword>
<dbReference type="Gene3D" id="1.10.10.10">
    <property type="entry name" value="Winged helix-like DNA-binding domain superfamily/Winged helix DNA-binding domain"/>
    <property type="match status" value="1"/>
</dbReference>
<dbReference type="Pfam" id="PF00196">
    <property type="entry name" value="GerE"/>
    <property type="match status" value="1"/>
</dbReference>
<dbReference type="GO" id="GO:0006355">
    <property type="term" value="P:regulation of DNA-templated transcription"/>
    <property type="evidence" value="ECO:0007669"/>
    <property type="project" value="InterPro"/>
</dbReference>